<keyword evidence="4" id="KW-1185">Reference proteome</keyword>
<feature type="region of interest" description="Disordered" evidence="1">
    <location>
        <begin position="86"/>
        <end position="105"/>
    </location>
</feature>
<evidence type="ECO:0000256" key="1">
    <source>
        <dbReference type="SAM" id="MobiDB-lite"/>
    </source>
</evidence>
<evidence type="ECO:0000259" key="2">
    <source>
        <dbReference type="PROSITE" id="PS51038"/>
    </source>
</evidence>
<dbReference type="EMBL" id="KN832902">
    <property type="protein sequence ID" value="KIM92974.1"/>
    <property type="molecule type" value="Genomic_DNA"/>
</dbReference>
<feature type="compositionally biased region" description="Basic and acidic residues" evidence="1">
    <location>
        <begin position="160"/>
        <end position="175"/>
    </location>
</feature>
<dbReference type="InParanoid" id="A0A0C3GN36"/>
<dbReference type="AlphaFoldDB" id="A0A0C3GN36"/>
<feature type="domain" description="BAH" evidence="2">
    <location>
        <begin position="258"/>
        <end position="385"/>
    </location>
</feature>
<dbReference type="STRING" id="913774.A0A0C3GN36"/>
<sequence length="385" mass="42882">MSATFMRRKQYSAQLHEVGTGRRTRKHLYRGMRPRKDNGDGYERGTRTDNQTVFSNVLATRQMRGYASAPNSPSPLVRSDLPYKVSDDDDGKTNFPPGQTLTDGIDEDLKIDAGKSASFVESAVAVVLAPQNRRAASVDIVSYNHSGTMQSTHQSASPSDDERSLSQSVRDDGDIQPHNVTQDDLCNADQGGDTSVDMAAAQTNSETTGQSDDDVEAALEYYSVVRNGLKNHYIKRHDKSVPQWNSLTSLPYLDYHGVRYKVGDVVYILLQDNDEDSFGKIREIRDLADGRKVISVLWYFTAKDARSYGCTTLKRWPKGKSHMLTSMLQVLMWDTINGMVDENVLKQVASGKILDIYAKTCKILESDAKAVTWINEPALVCESCE</sequence>
<feature type="region of interest" description="Disordered" evidence="1">
    <location>
        <begin position="147"/>
        <end position="195"/>
    </location>
</feature>
<feature type="compositionally biased region" description="Polar residues" evidence="1">
    <location>
        <begin position="147"/>
        <end position="158"/>
    </location>
</feature>
<accession>A0A0C3GN36</accession>
<dbReference type="InterPro" id="IPR001025">
    <property type="entry name" value="BAH_dom"/>
</dbReference>
<dbReference type="GO" id="GO:0003682">
    <property type="term" value="F:chromatin binding"/>
    <property type="evidence" value="ECO:0007669"/>
    <property type="project" value="InterPro"/>
</dbReference>
<proteinExistence type="predicted"/>
<dbReference type="HOGENOM" id="CLU_717848_0_0_1"/>
<gene>
    <name evidence="3" type="ORF">OIDMADRAFT_184961</name>
</gene>
<dbReference type="Gene3D" id="2.30.30.490">
    <property type="match status" value="1"/>
</dbReference>
<dbReference type="PROSITE" id="PS51038">
    <property type="entry name" value="BAH"/>
    <property type="match status" value="1"/>
</dbReference>
<evidence type="ECO:0000313" key="3">
    <source>
        <dbReference type="EMBL" id="KIM92974.1"/>
    </source>
</evidence>
<protein>
    <recommendedName>
        <fullName evidence="2">BAH domain-containing protein</fullName>
    </recommendedName>
</protein>
<evidence type="ECO:0000313" key="4">
    <source>
        <dbReference type="Proteomes" id="UP000054321"/>
    </source>
</evidence>
<reference evidence="3 4" key="1">
    <citation type="submission" date="2014-04" db="EMBL/GenBank/DDBJ databases">
        <authorList>
            <consortium name="DOE Joint Genome Institute"/>
            <person name="Kuo A."/>
            <person name="Martino E."/>
            <person name="Perotto S."/>
            <person name="Kohler A."/>
            <person name="Nagy L.G."/>
            <person name="Floudas D."/>
            <person name="Copeland A."/>
            <person name="Barry K.W."/>
            <person name="Cichocki N."/>
            <person name="Veneault-Fourrey C."/>
            <person name="LaButti K."/>
            <person name="Lindquist E.A."/>
            <person name="Lipzen A."/>
            <person name="Lundell T."/>
            <person name="Morin E."/>
            <person name="Murat C."/>
            <person name="Sun H."/>
            <person name="Tunlid A."/>
            <person name="Henrissat B."/>
            <person name="Grigoriev I.V."/>
            <person name="Hibbett D.S."/>
            <person name="Martin F."/>
            <person name="Nordberg H.P."/>
            <person name="Cantor M.N."/>
            <person name="Hua S.X."/>
        </authorList>
    </citation>
    <scope>NUCLEOTIDE SEQUENCE [LARGE SCALE GENOMIC DNA]</scope>
    <source>
        <strain evidence="3 4">Zn</strain>
    </source>
</reference>
<dbReference type="OrthoDB" id="5504205at2759"/>
<dbReference type="Proteomes" id="UP000054321">
    <property type="component" value="Unassembled WGS sequence"/>
</dbReference>
<reference evidence="4" key="2">
    <citation type="submission" date="2015-01" db="EMBL/GenBank/DDBJ databases">
        <title>Evolutionary Origins and Diversification of the Mycorrhizal Mutualists.</title>
        <authorList>
            <consortium name="DOE Joint Genome Institute"/>
            <consortium name="Mycorrhizal Genomics Consortium"/>
            <person name="Kohler A."/>
            <person name="Kuo A."/>
            <person name="Nagy L.G."/>
            <person name="Floudas D."/>
            <person name="Copeland A."/>
            <person name="Barry K.W."/>
            <person name="Cichocki N."/>
            <person name="Veneault-Fourrey C."/>
            <person name="LaButti K."/>
            <person name="Lindquist E.A."/>
            <person name="Lipzen A."/>
            <person name="Lundell T."/>
            <person name="Morin E."/>
            <person name="Murat C."/>
            <person name="Riley R."/>
            <person name="Ohm R."/>
            <person name="Sun H."/>
            <person name="Tunlid A."/>
            <person name="Henrissat B."/>
            <person name="Grigoriev I.V."/>
            <person name="Hibbett D.S."/>
            <person name="Martin F."/>
        </authorList>
    </citation>
    <scope>NUCLEOTIDE SEQUENCE [LARGE SCALE GENOMIC DNA]</scope>
    <source>
        <strain evidence="4">Zn</strain>
    </source>
</reference>
<dbReference type="InterPro" id="IPR043151">
    <property type="entry name" value="BAH_sf"/>
</dbReference>
<name>A0A0C3GN36_OIDMZ</name>
<organism evidence="3 4">
    <name type="scientific">Oidiodendron maius (strain Zn)</name>
    <dbReference type="NCBI Taxonomy" id="913774"/>
    <lineage>
        <taxon>Eukaryota</taxon>
        <taxon>Fungi</taxon>
        <taxon>Dikarya</taxon>
        <taxon>Ascomycota</taxon>
        <taxon>Pezizomycotina</taxon>
        <taxon>Leotiomycetes</taxon>
        <taxon>Leotiomycetes incertae sedis</taxon>
        <taxon>Myxotrichaceae</taxon>
        <taxon>Oidiodendron</taxon>
    </lineage>
</organism>